<reference evidence="2 3" key="1">
    <citation type="submission" date="2021-01" db="EMBL/GenBank/DDBJ databases">
        <title>Genomic Encyclopedia of Type Strains, Phase IV (KMG-IV): sequencing the most valuable type-strain genomes for metagenomic binning, comparative biology and taxonomic classification.</title>
        <authorList>
            <person name="Goeker M."/>
        </authorList>
    </citation>
    <scope>NUCLEOTIDE SEQUENCE [LARGE SCALE GENOMIC DNA]</scope>
    <source>
        <strain evidence="2 3">DSM 103394</strain>
    </source>
</reference>
<dbReference type="InterPro" id="IPR036264">
    <property type="entry name" value="Bact_exopeptidase_dim_dom"/>
</dbReference>
<dbReference type="PANTHER" id="PTHR11014:SF63">
    <property type="entry name" value="METALLOPEPTIDASE, PUTATIVE (AFU_ORTHOLOGUE AFUA_6G09600)-RELATED"/>
    <property type="match status" value="1"/>
</dbReference>
<organism evidence="2 3">
    <name type="scientific">Bacillus capparidis</name>
    <dbReference type="NCBI Taxonomy" id="1840411"/>
    <lineage>
        <taxon>Bacteria</taxon>
        <taxon>Bacillati</taxon>
        <taxon>Bacillota</taxon>
        <taxon>Bacilli</taxon>
        <taxon>Bacillales</taxon>
        <taxon>Bacillaceae</taxon>
        <taxon>Bacillus</taxon>
    </lineage>
</organism>
<dbReference type="RefSeq" id="WP_312883854.1">
    <property type="nucleotide sequence ID" value="NZ_JAFDST010000007.1"/>
</dbReference>
<dbReference type="PANTHER" id="PTHR11014">
    <property type="entry name" value="PEPTIDASE M20 FAMILY MEMBER"/>
    <property type="match status" value="1"/>
</dbReference>
<sequence length="411" mass="44675">MKDSWIRLRAHQLADQMIGWRRHLHQYPELSFQEYETSRFIVEELRKIPGMEIETGVGTETSVVATISSGSGPVVAVRADIDALPIIEETNHSYSSLSTGVMHACGHDAHAAILLAVAALLGEAREKGELNGTVKLIFQPAEEAADHLGKTGALYLVEAGVLDEAECVIALHMSPEHRVGDILIHDGYSMANVDVFEATIHGTGGHGAYPHLGSDPIWMLGPVLQAIHGIVARHISPLDPAVISIGEVRAGTASNVIPPEVYLQGTMRSYSPDVRKILIEKLRKAFSIVESFDGTYSLSVNKGEPALYNNPSVNHVIRQTVHHLYPAMKQLDLPFGLGGEDFSHMALKIPGAMFFLGSALQDGKHRELHTPVFDIDESCMPIGASILTQTAMNILNRNSEIQNDTSGLKIV</sequence>
<dbReference type="EMBL" id="JAFDST010000007">
    <property type="protein sequence ID" value="MBP1083834.1"/>
    <property type="molecule type" value="Genomic_DNA"/>
</dbReference>
<comment type="caution">
    <text evidence="2">The sequence shown here is derived from an EMBL/GenBank/DDBJ whole genome shotgun (WGS) entry which is preliminary data.</text>
</comment>
<accession>A0ABS4D2I1</accession>
<evidence type="ECO:0000313" key="2">
    <source>
        <dbReference type="EMBL" id="MBP1083834.1"/>
    </source>
</evidence>
<name>A0ABS4D2I1_9BACI</name>
<dbReference type="InterPro" id="IPR011650">
    <property type="entry name" value="Peptidase_M20_dimer"/>
</dbReference>
<keyword evidence="3" id="KW-1185">Reference proteome</keyword>
<dbReference type="NCBIfam" id="TIGR01891">
    <property type="entry name" value="amidohydrolases"/>
    <property type="match status" value="1"/>
</dbReference>
<dbReference type="InterPro" id="IPR017439">
    <property type="entry name" value="Amidohydrolase"/>
</dbReference>
<dbReference type="SUPFAM" id="SSF55031">
    <property type="entry name" value="Bacterial exopeptidase dimerisation domain"/>
    <property type="match status" value="1"/>
</dbReference>
<dbReference type="Pfam" id="PF01546">
    <property type="entry name" value="Peptidase_M20"/>
    <property type="match status" value="1"/>
</dbReference>
<gene>
    <name evidence="2" type="ORF">JOC74_004381</name>
</gene>
<evidence type="ECO:0000259" key="1">
    <source>
        <dbReference type="Pfam" id="PF07687"/>
    </source>
</evidence>
<dbReference type="Proteomes" id="UP000674416">
    <property type="component" value="Unassembled WGS sequence"/>
</dbReference>
<dbReference type="PIRSF" id="PIRSF005962">
    <property type="entry name" value="Pept_M20D_amidohydro"/>
    <property type="match status" value="1"/>
</dbReference>
<dbReference type="Pfam" id="PF07687">
    <property type="entry name" value="M20_dimer"/>
    <property type="match status" value="1"/>
</dbReference>
<dbReference type="Gene3D" id="3.30.70.360">
    <property type="match status" value="1"/>
</dbReference>
<proteinExistence type="predicted"/>
<protein>
    <submittedName>
        <fullName evidence="2">Amidohydrolase</fullName>
    </submittedName>
</protein>
<dbReference type="Gene3D" id="3.40.630.10">
    <property type="entry name" value="Zn peptidases"/>
    <property type="match status" value="1"/>
</dbReference>
<dbReference type="InterPro" id="IPR002933">
    <property type="entry name" value="Peptidase_M20"/>
</dbReference>
<evidence type="ECO:0000313" key="3">
    <source>
        <dbReference type="Proteomes" id="UP000674416"/>
    </source>
</evidence>
<dbReference type="SUPFAM" id="SSF53187">
    <property type="entry name" value="Zn-dependent exopeptidases"/>
    <property type="match status" value="1"/>
</dbReference>
<feature type="domain" description="Peptidase M20 dimerisation" evidence="1">
    <location>
        <begin position="196"/>
        <end position="286"/>
    </location>
</feature>